<accession>A0A420H9U4</accession>
<proteinExistence type="inferred from homology"/>
<keyword evidence="12" id="KW-1185">Reference proteome</keyword>
<comment type="function">
    <text evidence="8">RNA helicase.</text>
</comment>
<feature type="domain" description="Helicase C-terminal" evidence="10">
    <location>
        <begin position="326"/>
        <end position="492"/>
    </location>
</feature>
<dbReference type="GO" id="GO:0005524">
    <property type="term" value="F:ATP binding"/>
    <property type="evidence" value="ECO:0007669"/>
    <property type="project" value="UniProtKB-UniRule"/>
</dbReference>
<dbReference type="SMART" id="SM00487">
    <property type="entry name" value="DEXDc"/>
    <property type="match status" value="1"/>
</dbReference>
<comment type="caution">
    <text evidence="11">The sequence shown here is derived from an EMBL/GenBank/DDBJ whole genome shotgun (WGS) entry which is preliminary data.</text>
</comment>
<keyword evidence="5 8" id="KW-0694">RNA-binding</keyword>
<dbReference type="Proteomes" id="UP000286134">
    <property type="component" value="Unassembled WGS sequence"/>
</dbReference>
<dbReference type="Gene3D" id="3.40.50.300">
    <property type="entry name" value="P-loop containing nucleotide triphosphate hydrolases"/>
    <property type="match status" value="2"/>
</dbReference>
<reference evidence="11 12" key="1">
    <citation type="journal article" date="2018" name="BMC Genomics">
        <title>Comparative genome analyses reveal sequence features reflecting distinct modes of host-adaptation between dicot and monocot powdery mildew.</title>
        <authorList>
            <person name="Wu Y."/>
            <person name="Ma X."/>
            <person name="Pan Z."/>
            <person name="Kale S.D."/>
            <person name="Song Y."/>
            <person name="King H."/>
            <person name="Zhang Q."/>
            <person name="Presley C."/>
            <person name="Deng X."/>
            <person name="Wei C.I."/>
            <person name="Xiao S."/>
        </authorList>
    </citation>
    <scope>NUCLEOTIDE SEQUENCE [LARGE SCALE GENOMIC DNA]</scope>
    <source>
        <strain evidence="11">UMSG2</strain>
    </source>
</reference>
<keyword evidence="3 7" id="KW-0347">Helicase</keyword>
<evidence type="ECO:0000259" key="9">
    <source>
        <dbReference type="PROSITE" id="PS51192"/>
    </source>
</evidence>
<dbReference type="InterPro" id="IPR011545">
    <property type="entry name" value="DEAD/DEAH_box_helicase_dom"/>
</dbReference>
<evidence type="ECO:0000259" key="10">
    <source>
        <dbReference type="PROSITE" id="PS51194"/>
    </source>
</evidence>
<feature type="domain" description="Helicase ATP-binding" evidence="9">
    <location>
        <begin position="117"/>
        <end position="298"/>
    </location>
</feature>
<dbReference type="InterPro" id="IPR027417">
    <property type="entry name" value="P-loop_NTPase"/>
</dbReference>
<dbReference type="Pfam" id="PF00271">
    <property type="entry name" value="Helicase_C"/>
    <property type="match status" value="1"/>
</dbReference>
<evidence type="ECO:0000256" key="3">
    <source>
        <dbReference type="ARBA" id="ARBA00022806"/>
    </source>
</evidence>
<dbReference type="EC" id="3.6.4.13" evidence="8"/>
<dbReference type="GO" id="GO:0003723">
    <property type="term" value="F:RNA binding"/>
    <property type="evidence" value="ECO:0007669"/>
    <property type="project" value="UniProtKB-UniRule"/>
</dbReference>
<evidence type="ECO:0000256" key="5">
    <source>
        <dbReference type="ARBA" id="ARBA00022884"/>
    </source>
</evidence>
<comment type="domain">
    <text evidence="8">The Q motif is unique to and characteristic of the DEAD box family of RNA helicases and controls ATP binding and hydrolysis.</text>
</comment>
<dbReference type="AlphaFoldDB" id="A0A420H9U4"/>
<dbReference type="GO" id="GO:0016787">
    <property type="term" value="F:hydrolase activity"/>
    <property type="evidence" value="ECO:0007669"/>
    <property type="project" value="UniProtKB-KW"/>
</dbReference>
<comment type="similarity">
    <text evidence="7">Belongs to the DEAD box helicase family.</text>
</comment>
<organism evidence="11 12">
    <name type="scientific">Erysiphe neolycopersici</name>
    <dbReference type="NCBI Taxonomy" id="212602"/>
    <lineage>
        <taxon>Eukaryota</taxon>
        <taxon>Fungi</taxon>
        <taxon>Dikarya</taxon>
        <taxon>Ascomycota</taxon>
        <taxon>Pezizomycotina</taxon>
        <taxon>Leotiomycetes</taxon>
        <taxon>Erysiphales</taxon>
        <taxon>Erysiphaceae</taxon>
        <taxon>Erysiphe</taxon>
    </lineage>
</organism>
<evidence type="ECO:0000256" key="6">
    <source>
        <dbReference type="ARBA" id="ARBA00023242"/>
    </source>
</evidence>
<evidence type="ECO:0000256" key="4">
    <source>
        <dbReference type="ARBA" id="ARBA00022840"/>
    </source>
</evidence>
<dbReference type="PROSITE" id="PS00039">
    <property type="entry name" value="DEAD_ATP_HELICASE"/>
    <property type="match status" value="1"/>
</dbReference>
<dbReference type="OrthoDB" id="193716at2759"/>
<name>A0A420H9U4_9PEZI</name>
<dbReference type="PROSITE" id="PS51192">
    <property type="entry name" value="HELICASE_ATP_BIND_1"/>
    <property type="match status" value="1"/>
</dbReference>
<keyword evidence="6" id="KW-0539">Nucleus</keyword>
<dbReference type="CDD" id="cd17964">
    <property type="entry name" value="DEADc_MSS116"/>
    <property type="match status" value="1"/>
</dbReference>
<evidence type="ECO:0000256" key="7">
    <source>
        <dbReference type="RuleBase" id="RU000492"/>
    </source>
</evidence>
<dbReference type="InterPro" id="IPR001650">
    <property type="entry name" value="Helicase_C-like"/>
</dbReference>
<evidence type="ECO:0000256" key="1">
    <source>
        <dbReference type="ARBA" id="ARBA00022741"/>
    </source>
</evidence>
<dbReference type="PANTHER" id="PTHR24031">
    <property type="entry name" value="RNA HELICASE"/>
    <property type="match status" value="1"/>
</dbReference>
<dbReference type="PROSITE" id="PS51194">
    <property type="entry name" value="HELICASE_CTER"/>
    <property type="match status" value="1"/>
</dbReference>
<evidence type="ECO:0000256" key="2">
    <source>
        <dbReference type="ARBA" id="ARBA00022801"/>
    </source>
</evidence>
<keyword evidence="2 7" id="KW-0378">Hydrolase</keyword>
<evidence type="ECO:0000256" key="8">
    <source>
        <dbReference type="RuleBase" id="RU365068"/>
    </source>
</evidence>
<dbReference type="GO" id="GO:0003724">
    <property type="term" value="F:RNA helicase activity"/>
    <property type="evidence" value="ECO:0007669"/>
    <property type="project" value="UniProtKB-EC"/>
</dbReference>
<dbReference type="SUPFAM" id="SSF52540">
    <property type="entry name" value="P-loop containing nucleoside triphosphate hydrolases"/>
    <property type="match status" value="2"/>
</dbReference>
<protein>
    <recommendedName>
        <fullName evidence="8">ATP-dependent RNA helicase</fullName>
        <ecNumber evidence="8">3.6.4.13</ecNumber>
    </recommendedName>
</protein>
<evidence type="ECO:0000313" key="12">
    <source>
        <dbReference type="Proteomes" id="UP000286134"/>
    </source>
</evidence>
<dbReference type="SMART" id="SM00490">
    <property type="entry name" value="HELICc"/>
    <property type="match status" value="1"/>
</dbReference>
<dbReference type="InterPro" id="IPR000629">
    <property type="entry name" value="RNA-helicase_DEAD-box_CS"/>
</dbReference>
<sequence>MAIIVQLCRRCLLFRQIANFPLPKFKEFNYRDRLIREKNILRNTSAKNLNRTYSTSRGFGTVSIKASKLSSESDKPTECTTFQDLGNENRLHPKLLKTLSDDLKFDTMMPIQEATIRDLIDDRANCLAQAKTGTGKTIAFLLPAIQTLVTKDASPGKYISLLVLSPTRELALQIAKEAKNLLQRFYQYNVRVCIGGTNKEKEQKEILKSCDILIATPGRLLDHLSEPRFIEKFQALDTLVLDEADRLLDMGFMKDIERIVSYLPDKVGSKRQGMLFSATQTPRVSKVANLVLGKDYKVISTIPIGEKLTHERVLQKLITVPTFSDLAPALFASIQREVQLRGSGAFKLIIFAPTAALADFYGHILRTVSGIPELSVLHSRASQNKRNKIIAQFRVAKTGVLVATDVVARGIDIPAVTDVIQVGLPMSKEAYIHRLGRTARAGTEGGGIFFLTEAEKFFPSKSLGEIKFLECPADLSLREEVLQIAGNMEEEKFKKIYQSWIGYYKSHIKAIGWTAQHLVVEANKFAKEGLRAIEIPMLTKDTIAKMGLRGMQGFNVKPKKARNTDKIMVESDTN</sequence>
<dbReference type="InterPro" id="IPR014001">
    <property type="entry name" value="Helicase_ATP-bd"/>
</dbReference>
<evidence type="ECO:0000313" key="11">
    <source>
        <dbReference type="EMBL" id="RKF54214.1"/>
    </source>
</evidence>
<keyword evidence="1 7" id="KW-0547">Nucleotide-binding</keyword>
<dbReference type="EMBL" id="MCFK01009953">
    <property type="protein sequence ID" value="RKF54214.1"/>
    <property type="molecule type" value="Genomic_DNA"/>
</dbReference>
<comment type="catalytic activity">
    <reaction evidence="8">
        <text>ATP + H2O = ADP + phosphate + H(+)</text>
        <dbReference type="Rhea" id="RHEA:13065"/>
        <dbReference type="ChEBI" id="CHEBI:15377"/>
        <dbReference type="ChEBI" id="CHEBI:15378"/>
        <dbReference type="ChEBI" id="CHEBI:30616"/>
        <dbReference type="ChEBI" id="CHEBI:43474"/>
        <dbReference type="ChEBI" id="CHEBI:456216"/>
        <dbReference type="EC" id="3.6.4.13"/>
    </reaction>
</comment>
<gene>
    <name evidence="11" type="ORF">OnM2_099043</name>
</gene>
<dbReference type="CDD" id="cd18787">
    <property type="entry name" value="SF2_C_DEAD"/>
    <property type="match status" value="1"/>
</dbReference>
<keyword evidence="4 7" id="KW-0067">ATP-binding</keyword>
<dbReference type="STRING" id="212602.A0A420H9U4"/>
<dbReference type="Pfam" id="PF00270">
    <property type="entry name" value="DEAD"/>
    <property type="match status" value="1"/>
</dbReference>